<dbReference type="InParanoid" id="A0A067RAE3"/>
<sequence length="123" mass="13830">MDLKPLRLQRTSLTSSSNKQDLPSTTNSLILRNPKVHYCVQEDPVVNHMTGLHLHSPICLMFILTFACYLQQKKVSKHDLARLFNQNLARTSFYLSPSPAYLFNLILLPLQSILGLVGSSSSC</sequence>
<gene>
    <name evidence="2" type="ORF">L798_09509</name>
</gene>
<evidence type="ECO:0000313" key="2">
    <source>
        <dbReference type="EMBL" id="KDR16649.1"/>
    </source>
</evidence>
<protein>
    <submittedName>
        <fullName evidence="2">Uncharacterized protein</fullName>
    </submittedName>
</protein>
<keyword evidence="1" id="KW-0472">Membrane</keyword>
<reference evidence="2 3" key="1">
    <citation type="journal article" date="2014" name="Nat. Commun.">
        <title>Molecular traces of alternative social organization in a termite genome.</title>
        <authorList>
            <person name="Terrapon N."/>
            <person name="Li C."/>
            <person name="Robertson H.M."/>
            <person name="Ji L."/>
            <person name="Meng X."/>
            <person name="Booth W."/>
            <person name="Chen Z."/>
            <person name="Childers C.P."/>
            <person name="Glastad K.M."/>
            <person name="Gokhale K."/>
            <person name="Gowin J."/>
            <person name="Gronenberg W."/>
            <person name="Hermansen R.A."/>
            <person name="Hu H."/>
            <person name="Hunt B.G."/>
            <person name="Huylmans A.K."/>
            <person name="Khalil S.M."/>
            <person name="Mitchell R.D."/>
            <person name="Munoz-Torres M.C."/>
            <person name="Mustard J.A."/>
            <person name="Pan H."/>
            <person name="Reese J.T."/>
            <person name="Scharf M.E."/>
            <person name="Sun F."/>
            <person name="Vogel H."/>
            <person name="Xiao J."/>
            <person name="Yang W."/>
            <person name="Yang Z."/>
            <person name="Yang Z."/>
            <person name="Zhou J."/>
            <person name="Zhu J."/>
            <person name="Brent C.S."/>
            <person name="Elsik C.G."/>
            <person name="Goodisman M.A."/>
            <person name="Liberles D.A."/>
            <person name="Roe R.M."/>
            <person name="Vargo E.L."/>
            <person name="Vilcinskas A."/>
            <person name="Wang J."/>
            <person name="Bornberg-Bauer E."/>
            <person name="Korb J."/>
            <person name="Zhang G."/>
            <person name="Liebig J."/>
        </authorList>
    </citation>
    <scope>NUCLEOTIDE SEQUENCE [LARGE SCALE GENOMIC DNA]</scope>
    <source>
        <tissue evidence="2">Whole organism</tissue>
    </source>
</reference>
<name>A0A067RAE3_ZOONE</name>
<keyword evidence="3" id="KW-1185">Reference proteome</keyword>
<organism evidence="2 3">
    <name type="scientific">Zootermopsis nevadensis</name>
    <name type="common">Dampwood termite</name>
    <dbReference type="NCBI Taxonomy" id="136037"/>
    <lineage>
        <taxon>Eukaryota</taxon>
        <taxon>Metazoa</taxon>
        <taxon>Ecdysozoa</taxon>
        <taxon>Arthropoda</taxon>
        <taxon>Hexapoda</taxon>
        <taxon>Insecta</taxon>
        <taxon>Pterygota</taxon>
        <taxon>Neoptera</taxon>
        <taxon>Polyneoptera</taxon>
        <taxon>Dictyoptera</taxon>
        <taxon>Blattodea</taxon>
        <taxon>Blattoidea</taxon>
        <taxon>Termitoidae</taxon>
        <taxon>Termopsidae</taxon>
        <taxon>Zootermopsis</taxon>
    </lineage>
</organism>
<dbReference type="Proteomes" id="UP000027135">
    <property type="component" value="Unassembled WGS sequence"/>
</dbReference>
<evidence type="ECO:0000313" key="3">
    <source>
        <dbReference type="Proteomes" id="UP000027135"/>
    </source>
</evidence>
<keyword evidence="1" id="KW-1133">Transmembrane helix</keyword>
<accession>A0A067RAE3</accession>
<feature type="transmembrane region" description="Helical" evidence="1">
    <location>
        <begin position="52"/>
        <end position="70"/>
    </location>
</feature>
<proteinExistence type="predicted"/>
<dbReference type="EMBL" id="KK852781">
    <property type="protein sequence ID" value="KDR16649.1"/>
    <property type="molecule type" value="Genomic_DNA"/>
</dbReference>
<feature type="transmembrane region" description="Helical" evidence="1">
    <location>
        <begin position="91"/>
        <end position="110"/>
    </location>
</feature>
<evidence type="ECO:0000256" key="1">
    <source>
        <dbReference type="SAM" id="Phobius"/>
    </source>
</evidence>
<keyword evidence="1" id="KW-0812">Transmembrane</keyword>
<dbReference type="AlphaFoldDB" id="A0A067RAE3"/>